<feature type="compositionally biased region" description="Polar residues" evidence="1">
    <location>
        <begin position="484"/>
        <end position="493"/>
    </location>
</feature>
<evidence type="ECO:0000256" key="2">
    <source>
        <dbReference type="SAM" id="Phobius"/>
    </source>
</evidence>
<organism evidence="4 5">
    <name type="scientific">Massilia yuzhufengensis</name>
    <dbReference type="NCBI Taxonomy" id="1164594"/>
    <lineage>
        <taxon>Bacteria</taxon>
        <taxon>Pseudomonadati</taxon>
        <taxon>Pseudomonadota</taxon>
        <taxon>Betaproteobacteria</taxon>
        <taxon>Burkholderiales</taxon>
        <taxon>Oxalobacteraceae</taxon>
        <taxon>Telluria group</taxon>
        <taxon>Massilia</taxon>
    </lineage>
</organism>
<feature type="region of interest" description="Disordered" evidence="1">
    <location>
        <begin position="1371"/>
        <end position="1396"/>
    </location>
</feature>
<dbReference type="Proteomes" id="UP000198639">
    <property type="component" value="Unassembled WGS sequence"/>
</dbReference>
<dbReference type="InterPro" id="IPR025263">
    <property type="entry name" value="YhdP_central"/>
</dbReference>
<proteinExistence type="predicted"/>
<keyword evidence="5" id="KW-1185">Reference proteome</keyword>
<reference evidence="5" key="1">
    <citation type="submission" date="2016-10" db="EMBL/GenBank/DDBJ databases">
        <authorList>
            <person name="Varghese N."/>
            <person name="Submissions S."/>
        </authorList>
    </citation>
    <scope>NUCLEOTIDE SEQUENCE [LARGE SCALE GENOMIC DNA]</scope>
    <source>
        <strain evidence="5">CGMCC 1.12041</strain>
    </source>
</reference>
<dbReference type="EMBL" id="FOLD01000003">
    <property type="protein sequence ID" value="SFC04223.1"/>
    <property type="molecule type" value="Genomic_DNA"/>
</dbReference>
<evidence type="ECO:0000313" key="5">
    <source>
        <dbReference type="Proteomes" id="UP000198639"/>
    </source>
</evidence>
<keyword evidence="2" id="KW-0472">Membrane</keyword>
<keyword evidence="2" id="KW-0812">Transmembrane</keyword>
<accession>A0A1I1G4J6</accession>
<dbReference type="STRING" id="1164594.SAMN05216204_103134"/>
<dbReference type="RefSeq" id="WP_091871581.1">
    <property type="nucleotide sequence ID" value="NZ_FOLD01000003.1"/>
</dbReference>
<name>A0A1I1G4J6_9BURK</name>
<feature type="compositionally biased region" description="Pro residues" evidence="1">
    <location>
        <begin position="1374"/>
        <end position="1384"/>
    </location>
</feature>
<evidence type="ECO:0000313" key="4">
    <source>
        <dbReference type="EMBL" id="SFC04223.1"/>
    </source>
</evidence>
<feature type="region of interest" description="Disordered" evidence="1">
    <location>
        <begin position="462"/>
        <end position="493"/>
    </location>
</feature>
<keyword evidence="2" id="KW-1133">Transmembrane helix</keyword>
<dbReference type="InterPro" id="IPR011836">
    <property type="entry name" value="YhdP"/>
</dbReference>
<protein>
    <submittedName>
        <fullName evidence="4">TIGR02099 family protein</fullName>
    </submittedName>
</protein>
<dbReference type="OrthoDB" id="8521382at2"/>
<evidence type="ECO:0000259" key="3">
    <source>
        <dbReference type="Pfam" id="PF13116"/>
    </source>
</evidence>
<dbReference type="Pfam" id="PF13116">
    <property type="entry name" value="YhdP"/>
    <property type="match status" value="1"/>
</dbReference>
<dbReference type="PANTHER" id="PTHR38690:SF1">
    <property type="entry name" value="PROTEASE"/>
    <property type="match status" value="1"/>
</dbReference>
<dbReference type="PANTHER" id="PTHR38690">
    <property type="entry name" value="PROTEASE-RELATED"/>
    <property type="match status" value="1"/>
</dbReference>
<evidence type="ECO:0000256" key="1">
    <source>
        <dbReference type="SAM" id="MobiDB-lite"/>
    </source>
</evidence>
<feature type="transmembrane region" description="Helical" evidence="2">
    <location>
        <begin position="36"/>
        <end position="58"/>
    </location>
</feature>
<feature type="domain" description="YhdP central" evidence="3">
    <location>
        <begin position="37"/>
        <end position="1369"/>
    </location>
</feature>
<gene>
    <name evidence="4" type="ORF">SAMN05216204_103134</name>
</gene>
<dbReference type="NCBIfam" id="TIGR02099">
    <property type="entry name" value="YhdP family protein"/>
    <property type="match status" value="1"/>
</dbReference>
<feature type="compositionally biased region" description="Low complexity" evidence="1">
    <location>
        <begin position="1385"/>
        <end position="1396"/>
    </location>
</feature>
<sequence>MDNREPQALEAHLPLAVRWQRLRAAYRYANLASHHFLGFAVKLVLLLYFALALLFLALRYAILPNIDLYKGDIERAAGRALGNRVTIDRLAASWQGIHPVLTLGDVRLIDRGGRQVLVLPQVSAALSWWSLAAFEPRLQALEITRPQLDVRRGLDGVFTVAGVRLDPNKKDDGRGADWLLRQREIVIRDGRIDWTDELRGRPTLVLDKVTMALLNRFGGGHRFALRATPPRALGRPIDVRAQFRHRFGSRPADVRRWKGELYANLRDADLVAWHRHVDLPFQLASGRGSVRAWLTVDQARIAGFTADLALADVNARLGATLAPLELAALKGRLAAREEMLPGKDEGKPTFGAHGHTISITDFSVTTRDGRALPPATLEQSWRPARDGKPEKGELSARQLDIGALSTLAHYLPLPPQQRQMLQDYAPRGRLLDLSAEWEGRYPALRGFRLRGDVEALAVNAQPARAAQPAREDQPALPARPATPGFQNLSGSIDANERSGSVTVDANAMVLHMPAWFAQPSMAFDQFAAKLRWTHEPGRQLLLELDKLQFAQGALNGSLSGRHTLPLEPGKGPGTADFTGKLDGFAIGSTGRFLPLATPEHLAHWLEGALQGGTLRDASIRLRGDLAGFPFRANNVLERARGEFRVAGRLDNARLEYAPGHRHPDGTPQWPLADAINGRIEFDRARMEIRGDSLRTMGVALSNVKAVIPDLGAGDLKMLEIDGVAAAPLQEFLRYVAASPVPEWIGHFTDETHGSGNARLGLKLQMPLAHLVDTKVQGSLQLLGNDVSLFPELPPLQAATGRVDFWDHGVALTGINASFLGGPLALSGGTQKDGGIAIRLGGTLSAEGMRRTAPAPALGRLAARLAGSTPYTGSVVVREGRRTVTLESNLAGLGLELPAPLNKPQADSLPLRFVLAGEPTVGGVARDEIRVALGENLAARYLREKAGRGPWTVLRGGVGVNVPAPEPDGGMMIHVNMRALNVDGWIAAGKAIAGDGAEGAAAGAAPGGDFTQYVVPTVIAGRVGELTVGERRLADVVLGATHLKDTWQANLHSRHASGYVTWAESGSGQGLGKVTARLASLVIPESDEAEVKNLLESNRGAGATIPSLDIVADQFQLFDKRLGRLELQASNVQALAGREWRINRLQLDNPDGQLKANGRWLTKDGKSNTSLNFILDIDDAGKLLDRLGFPDTLRRGKGKMSGDISWSGLPYAMDIPSLSGQIEMNVESGQFLRQDPGAAKLLGVLSLQALPRLLKLDFHDVFSEGLAFDGISANAIIGRGVLRTENLKMHGVAATILMDGSADIANETTNLRVVVIPEFNLGTGPLVYGLAVNPVIGIGSYLAQLFLRAPVMKALTYQMRISGPWKAPTIVKIDNPPPAPPPPARDPAAVRPPAKKD</sequence>